<gene>
    <name evidence="1" type="ORF">QE404_002841</name>
</gene>
<evidence type="ECO:0000313" key="2">
    <source>
        <dbReference type="Proteomes" id="UP001225072"/>
    </source>
</evidence>
<comment type="caution">
    <text evidence="1">The sequence shown here is derived from an EMBL/GenBank/DDBJ whole genome shotgun (WGS) entry which is preliminary data.</text>
</comment>
<reference evidence="1 2" key="1">
    <citation type="submission" date="2023-07" db="EMBL/GenBank/DDBJ databases">
        <title>Functional and genomic diversity of the sorghum phyllosphere microbiome.</title>
        <authorList>
            <person name="Shade A."/>
        </authorList>
    </citation>
    <scope>NUCLEOTIDE SEQUENCE [LARGE SCALE GENOMIC DNA]</scope>
    <source>
        <strain evidence="1 2">SORGH_AS_1064</strain>
    </source>
</reference>
<keyword evidence="2" id="KW-1185">Reference proteome</keyword>
<proteinExistence type="predicted"/>
<accession>A0ABU0TKW6</accession>
<protein>
    <submittedName>
        <fullName evidence="1">NADPH-dependent curcumin reductase CurA</fullName>
    </submittedName>
</protein>
<dbReference type="Proteomes" id="UP001225072">
    <property type="component" value="Unassembled WGS sequence"/>
</dbReference>
<dbReference type="RefSeq" id="WP_307453946.1">
    <property type="nucleotide sequence ID" value="NZ_JAUTAL010000001.1"/>
</dbReference>
<evidence type="ECO:0000313" key="1">
    <source>
        <dbReference type="EMBL" id="MDQ1097694.1"/>
    </source>
</evidence>
<name>A0ABU0TKW6_9FLAO</name>
<sequence length="51" mass="5447">MVLPRVSSVADIVNPSAGMMVYVTGTSNGTGSNANQLAVFNGREWSFWAKQ</sequence>
<organism evidence="1 2">
    <name type="scientific">Chryseobacterium camelliae</name>
    <dbReference type="NCBI Taxonomy" id="1265445"/>
    <lineage>
        <taxon>Bacteria</taxon>
        <taxon>Pseudomonadati</taxon>
        <taxon>Bacteroidota</taxon>
        <taxon>Flavobacteriia</taxon>
        <taxon>Flavobacteriales</taxon>
        <taxon>Weeksellaceae</taxon>
        <taxon>Chryseobacterium group</taxon>
        <taxon>Chryseobacterium</taxon>
    </lineage>
</organism>
<dbReference type="EMBL" id="JAUTAL010000001">
    <property type="protein sequence ID" value="MDQ1097694.1"/>
    <property type="molecule type" value="Genomic_DNA"/>
</dbReference>